<feature type="transmembrane region" description="Helical" evidence="6">
    <location>
        <begin position="27"/>
        <end position="50"/>
    </location>
</feature>
<comment type="caution">
    <text evidence="7">The sequence shown here is derived from an EMBL/GenBank/DDBJ whole genome shotgun (WGS) entry which is preliminary data.</text>
</comment>
<evidence type="ECO:0000256" key="3">
    <source>
        <dbReference type="ARBA" id="ARBA00022989"/>
    </source>
</evidence>
<keyword evidence="3 6" id="KW-1133">Transmembrane helix</keyword>
<evidence type="ECO:0000313" key="7">
    <source>
        <dbReference type="EMBL" id="MBC8592430.1"/>
    </source>
</evidence>
<dbReference type="PRINTS" id="PR01490">
    <property type="entry name" value="RTXTOXIND"/>
</dbReference>
<keyword evidence="5" id="KW-0175">Coiled coil</keyword>
<evidence type="ECO:0000256" key="2">
    <source>
        <dbReference type="ARBA" id="ARBA00022692"/>
    </source>
</evidence>
<name>A0A926F1S9_9BACT</name>
<accession>A0A926F1S9</accession>
<dbReference type="PANTHER" id="PTHR30386:SF26">
    <property type="entry name" value="TRANSPORT PROTEIN COMB"/>
    <property type="match status" value="1"/>
</dbReference>
<keyword evidence="2 6" id="KW-0812">Transmembrane</keyword>
<sequence length="440" mass="50612">MKEEKNNNEIELRSDEVQEVMNKISPWIIRSGITALFFIVIILFIGCYLFKYPDVLQADITVTTENPPTYVLARVSGRLDTLYVGNHQKVSKGTFLGCIINPAVTNDVLWLMQNLQDWQRRGYSLNEGKIIFETATLQLGDIQAIYSSFVSVLLKYTHFKELNYYDKKICTEKERLADQKKYYGLIRRQHNLAEKEMKVANRIYTRDSILYVDNVLIPAEFDVSKSQYLQQLRAIETSRINLLQAEMQVRQSEENVLDVMKQWIDEEQQYQTELKNTLEQLLAKLQAWKQDYLLESPIDGIITFITVWTQKQNVQSGESLFVIVPTDMSAPKGKAFLPIQSSGKVKIGQKAHIRLSNYPEKEFGYVQGEIFAVSPVPTAEGNFIVEVSLPNGLETNYGKELPPDQELKGMADIILEDLSVLERLLAPIRQIWMHNIKGDK</sequence>
<evidence type="ECO:0000313" key="8">
    <source>
        <dbReference type="Proteomes" id="UP000651085"/>
    </source>
</evidence>
<feature type="coiled-coil region" evidence="5">
    <location>
        <begin position="235"/>
        <end position="291"/>
    </location>
</feature>
<dbReference type="GO" id="GO:0016020">
    <property type="term" value="C:membrane"/>
    <property type="evidence" value="ECO:0007669"/>
    <property type="project" value="UniProtKB-SubCell"/>
</dbReference>
<dbReference type="RefSeq" id="WP_369411052.1">
    <property type="nucleotide sequence ID" value="NZ_JACRTF010000001.1"/>
</dbReference>
<keyword evidence="8" id="KW-1185">Reference proteome</keyword>
<evidence type="ECO:0000256" key="5">
    <source>
        <dbReference type="SAM" id="Coils"/>
    </source>
</evidence>
<keyword evidence="4 6" id="KW-0472">Membrane</keyword>
<dbReference type="AlphaFoldDB" id="A0A926F1S9"/>
<reference evidence="7" key="1">
    <citation type="submission" date="2020-08" db="EMBL/GenBank/DDBJ databases">
        <title>Genome public.</title>
        <authorList>
            <person name="Liu C."/>
            <person name="Sun Q."/>
        </authorList>
    </citation>
    <scope>NUCLEOTIDE SEQUENCE</scope>
    <source>
        <strain evidence="7">N12</strain>
    </source>
</reference>
<evidence type="ECO:0000256" key="1">
    <source>
        <dbReference type="ARBA" id="ARBA00004167"/>
    </source>
</evidence>
<dbReference type="InterPro" id="IPR050739">
    <property type="entry name" value="MFP"/>
</dbReference>
<dbReference type="Proteomes" id="UP000651085">
    <property type="component" value="Unassembled WGS sequence"/>
</dbReference>
<dbReference type="PANTHER" id="PTHR30386">
    <property type="entry name" value="MEMBRANE FUSION SUBUNIT OF EMRAB-TOLC MULTIDRUG EFFLUX PUMP"/>
    <property type="match status" value="1"/>
</dbReference>
<protein>
    <submittedName>
        <fullName evidence="7">HlyD family efflux transporter periplasmic adaptor subunit</fullName>
    </submittedName>
</protein>
<evidence type="ECO:0000256" key="4">
    <source>
        <dbReference type="ARBA" id="ARBA00023136"/>
    </source>
</evidence>
<dbReference type="Gene3D" id="2.40.30.170">
    <property type="match status" value="1"/>
</dbReference>
<gene>
    <name evidence="7" type="ORF">H8744_04060</name>
</gene>
<evidence type="ECO:0000256" key="6">
    <source>
        <dbReference type="SAM" id="Phobius"/>
    </source>
</evidence>
<comment type="subcellular location">
    <subcellularLocation>
        <location evidence="1">Membrane</location>
        <topology evidence="1">Single-pass membrane protein</topology>
    </subcellularLocation>
</comment>
<organism evidence="7 8">
    <name type="scientific">Jilunia laotingensis</name>
    <dbReference type="NCBI Taxonomy" id="2763675"/>
    <lineage>
        <taxon>Bacteria</taxon>
        <taxon>Pseudomonadati</taxon>
        <taxon>Bacteroidota</taxon>
        <taxon>Bacteroidia</taxon>
        <taxon>Bacteroidales</taxon>
        <taxon>Bacteroidaceae</taxon>
        <taxon>Jilunia</taxon>
    </lineage>
</organism>
<proteinExistence type="predicted"/>
<dbReference type="EMBL" id="JACRTF010000001">
    <property type="protein sequence ID" value="MBC8592430.1"/>
    <property type="molecule type" value="Genomic_DNA"/>
</dbReference>